<dbReference type="PANTHER" id="PTHR11079">
    <property type="entry name" value="CYTOSINE DEAMINASE FAMILY MEMBER"/>
    <property type="match status" value="1"/>
</dbReference>
<dbReference type="GO" id="GO:0008270">
    <property type="term" value="F:zinc ion binding"/>
    <property type="evidence" value="ECO:0007669"/>
    <property type="project" value="InterPro"/>
</dbReference>
<dbReference type="GO" id="GO:0006152">
    <property type="term" value="P:purine nucleoside catabolic process"/>
    <property type="evidence" value="ECO:0007669"/>
    <property type="project" value="TreeGrafter"/>
</dbReference>
<dbReference type="InterPro" id="IPR002125">
    <property type="entry name" value="CMP_dCMP_dom"/>
</dbReference>
<evidence type="ECO:0000256" key="2">
    <source>
        <dbReference type="ARBA" id="ARBA00022833"/>
    </source>
</evidence>
<feature type="domain" description="CMP/dCMP-type deaminase" evidence="3">
    <location>
        <begin position="3"/>
        <end position="126"/>
    </location>
</feature>
<dbReference type="GO" id="GO:0047974">
    <property type="term" value="F:guanosine deaminase activity"/>
    <property type="evidence" value="ECO:0007669"/>
    <property type="project" value="TreeGrafter"/>
</dbReference>
<organism evidence="4">
    <name type="scientific">bioreactor metagenome</name>
    <dbReference type="NCBI Taxonomy" id="1076179"/>
    <lineage>
        <taxon>unclassified sequences</taxon>
        <taxon>metagenomes</taxon>
        <taxon>ecological metagenomes</taxon>
    </lineage>
</organism>
<accession>A0A644VIG1</accession>
<name>A0A644VIG1_9ZZZZ</name>
<gene>
    <name evidence="4" type="primary">tadA_24</name>
    <name evidence="4" type="ORF">SDC9_37239</name>
</gene>
<keyword evidence="1" id="KW-0479">Metal-binding</keyword>
<dbReference type="InterPro" id="IPR016193">
    <property type="entry name" value="Cytidine_deaminase-like"/>
</dbReference>
<protein>
    <submittedName>
        <fullName evidence="4">tRNA-specific adenosine deaminase</fullName>
        <ecNumber evidence="4">3.5.4.33</ecNumber>
    </submittedName>
</protein>
<dbReference type="CDD" id="cd01285">
    <property type="entry name" value="nucleoside_deaminase"/>
    <property type="match status" value="1"/>
</dbReference>
<dbReference type="PANTHER" id="PTHR11079:SF161">
    <property type="entry name" value="CMP_DCMP-TYPE DEAMINASE DOMAIN-CONTAINING PROTEIN"/>
    <property type="match status" value="1"/>
</dbReference>
<reference evidence="4" key="1">
    <citation type="submission" date="2019-08" db="EMBL/GenBank/DDBJ databases">
        <authorList>
            <person name="Kucharzyk K."/>
            <person name="Murdoch R.W."/>
            <person name="Higgins S."/>
            <person name="Loffler F."/>
        </authorList>
    </citation>
    <scope>NUCLEOTIDE SEQUENCE</scope>
</reference>
<dbReference type="GO" id="GO:0052717">
    <property type="term" value="F:tRNA-specific adenosine-34 deaminase activity"/>
    <property type="evidence" value="ECO:0007669"/>
    <property type="project" value="UniProtKB-EC"/>
</dbReference>
<dbReference type="PROSITE" id="PS00903">
    <property type="entry name" value="CYT_DCMP_DEAMINASES_1"/>
    <property type="match status" value="1"/>
</dbReference>
<evidence type="ECO:0000259" key="3">
    <source>
        <dbReference type="PROSITE" id="PS51747"/>
    </source>
</evidence>
<evidence type="ECO:0000313" key="4">
    <source>
        <dbReference type="EMBL" id="MPL91174.1"/>
    </source>
</evidence>
<keyword evidence="4" id="KW-0378">Hydrolase</keyword>
<dbReference type="InterPro" id="IPR016192">
    <property type="entry name" value="APOBEC/CMP_deaminase_Zn-bd"/>
</dbReference>
<dbReference type="Gene3D" id="3.40.140.10">
    <property type="entry name" value="Cytidine Deaminase, domain 2"/>
    <property type="match status" value="1"/>
</dbReference>
<evidence type="ECO:0000256" key="1">
    <source>
        <dbReference type="ARBA" id="ARBA00022723"/>
    </source>
</evidence>
<dbReference type="AlphaFoldDB" id="A0A644VIG1"/>
<dbReference type="SUPFAM" id="SSF53927">
    <property type="entry name" value="Cytidine deaminase-like"/>
    <property type="match status" value="1"/>
</dbReference>
<keyword evidence="2" id="KW-0862">Zinc</keyword>
<dbReference type="PROSITE" id="PS51747">
    <property type="entry name" value="CYT_DCMP_DEAMINASES_2"/>
    <property type="match status" value="1"/>
</dbReference>
<sequence length="164" mass="18229">MNALDKALLRRCVELSEEAAASGNHPFGALLADREGNILVESGNIEVTERDCTGHAETTVMRLAGKKYSKEFLWGCTLYTTAEPCCMCVGAIYWGNVGRVVFGITERQLLELTGAHEDNPTFDLPSREIIARGQKKIEIVGPSADRELQEEIISAHRVHWTKRK</sequence>
<proteinExistence type="predicted"/>
<dbReference type="EMBL" id="VSSQ01000323">
    <property type="protein sequence ID" value="MPL91174.1"/>
    <property type="molecule type" value="Genomic_DNA"/>
</dbReference>
<dbReference type="EC" id="3.5.4.33" evidence="4"/>
<dbReference type="Pfam" id="PF00383">
    <property type="entry name" value="dCMP_cyt_deam_1"/>
    <property type="match status" value="1"/>
</dbReference>
<comment type="caution">
    <text evidence="4">The sequence shown here is derived from an EMBL/GenBank/DDBJ whole genome shotgun (WGS) entry which is preliminary data.</text>
</comment>